<name>A0A0F9KE14_9ZZZZ</name>
<organism evidence="1">
    <name type="scientific">marine sediment metagenome</name>
    <dbReference type="NCBI Taxonomy" id="412755"/>
    <lineage>
        <taxon>unclassified sequences</taxon>
        <taxon>metagenomes</taxon>
        <taxon>ecological metagenomes</taxon>
    </lineage>
</organism>
<sequence>MKRSFLLIAIGILLLCSACSNNPVTPTLDTDLATGSTVDTINGPTDCYRITDSGGYWINCDSIK</sequence>
<evidence type="ECO:0000313" key="1">
    <source>
        <dbReference type="EMBL" id="KKM20378.1"/>
    </source>
</evidence>
<dbReference type="AlphaFoldDB" id="A0A0F9KE14"/>
<dbReference type="EMBL" id="LAZR01013780">
    <property type="protein sequence ID" value="KKM20378.1"/>
    <property type="molecule type" value="Genomic_DNA"/>
</dbReference>
<accession>A0A0F9KE14</accession>
<comment type="caution">
    <text evidence="1">The sequence shown here is derived from an EMBL/GenBank/DDBJ whole genome shotgun (WGS) entry which is preliminary data.</text>
</comment>
<reference evidence="1" key="1">
    <citation type="journal article" date="2015" name="Nature">
        <title>Complex archaea that bridge the gap between prokaryotes and eukaryotes.</title>
        <authorList>
            <person name="Spang A."/>
            <person name="Saw J.H."/>
            <person name="Jorgensen S.L."/>
            <person name="Zaremba-Niedzwiedzka K."/>
            <person name="Martijn J."/>
            <person name="Lind A.E."/>
            <person name="van Eijk R."/>
            <person name="Schleper C."/>
            <person name="Guy L."/>
            <person name="Ettema T.J."/>
        </authorList>
    </citation>
    <scope>NUCLEOTIDE SEQUENCE</scope>
</reference>
<gene>
    <name evidence="1" type="ORF">LCGC14_1646100</name>
</gene>
<proteinExistence type="predicted"/>
<protein>
    <submittedName>
        <fullName evidence="1">Uncharacterized protein</fullName>
    </submittedName>
</protein>